<dbReference type="Gene3D" id="3.40.50.300">
    <property type="entry name" value="P-loop containing nucleotide triphosphate hydrolases"/>
    <property type="match status" value="1"/>
</dbReference>
<dbReference type="SUPFAM" id="SSF52540">
    <property type="entry name" value="P-loop containing nucleoside triphosphate hydrolases"/>
    <property type="match status" value="1"/>
</dbReference>
<organism evidence="8 9">
    <name type="scientific">Mucilaginibacter roseus</name>
    <dbReference type="NCBI Taxonomy" id="1528868"/>
    <lineage>
        <taxon>Bacteria</taxon>
        <taxon>Pseudomonadati</taxon>
        <taxon>Bacteroidota</taxon>
        <taxon>Sphingobacteriia</taxon>
        <taxon>Sphingobacteriales</taxon>
        <taxon>Sphingobacteriaceae</taxon>
        <taxon>Mucilaginibacter</taxon>
    </lineage>
</organism>
<dbReference type="GO" id="GO:0005524">
    <property type="term" value="F:ATP binding"/>
    <property type="evidence" value="ECO:0007669"/>
    <property type="project" value="UniProtKB-KW"/>
</dbReference>
<keyword evidence="3" id="KW-1003">Cell membrane</keyword>
<comment type="caution">
    <text evidence="8">The sequence shown here is derived from an EMBL/GenBank/DDBJ whole genome shotgun (WGS) entry which is preliminary data.</text>
</comment>
<evidence type="ECO:0000256" key="1">
    <source>
        <dbReference type="ARBA" id="ARBA00004202"/>
    </source>
</evidence>
<evidence type="ECO:0000256" key="4">
    <source>
        <dbReference type="ARBA" id="ARBA00022741"/>
    </source>
</evidence>
<feature type="domain" description="ABC transporter" evidence="7">
    <location>
        <begin position="2"/>
        <end position="249"/>
    </location>
</feature>
<keyword evidence="5 8" id="KW-0067">ATP-binding</keyword>
<dbReference type="InterPro" id="IPR050166">
    <property type="entry name" value="ABC_transporter_ATP-bind"/>
</dbReference>
<keyword evidence="6" id="KW-0472">Membrane</keyword>
<dbReference type="SMART" id="SM00382">
    <property type="entry name" value="AAA"/>
    <property type="match status" value="1"/>
</dbReference>
<keyword evidence="4" id="KW-0547">Nucleotide-binding</keyword>
<keyword evidence="9" id="KW-1185">Reference proteome</keyword>
<name>A0ABS8U0Y4_9SPHI</name>
<keyword evidence="2" id="KW-0813">Transport</keyword>
<reference evidence="8 9" key="1">
    <citation type="submission" date="2021-12" db="EMBL/GenBank/DDBJ databases">
        <title>Mucilaginibacter roseus genome.</title>
        <authorList>
            <person name="Ferreira J.R."/>
            <person name="Newman J.D."/>
        </authorList>
    </citation>
    <scope>NUCLEOTIDE SEQUENCE [LARGE SCALE GENOMIC DNA]</scope>
    <source>
        <strain evidence="8 9">LMG 28454</strain>
    </source>
</reference>
<dbReference type="Proteomes" id="UP001199919">
    <property type="component" value="Unassembled WGS sequence"/>
</dbReference>
<evidence type="ECO:0000256" key="5">
    <source>
        <dbReference type="ARBA" id="ARBA00022840"/>
    </source>
</evidence>
<dbReference type="PROSITE" id="PS50893">
    <property type="entry name" value="ABC_TRANSPORTER_2"/>
    <property type="match status" value="1"/>
</dbReference>
<dbReference type="InterPro" id="IPR017871">
    <property type="entry name" value="ABC_transporter-like_CS"/>
</dbReference>
<dbReference type="RefSeq" id="WP_232175051.1">
    <property type="nucleotide sequence ID" value="NZ_JAJPWV010000001.1"/>
</dbReference>
<dbReference type="InterPro" id="IPR027417">
    <property type="entry name" value="P-loop_NTPase"/>
</dbReference>
<evidence type="ECO:0000259" key="7">
    <source>
        <dbReference type="PROSITE" id="PS50893"/>
    </source>
</evidence>
<dbReference type="InterPro" id="IPR003593">
    <property type="entry name" value="AAA+_ATPase"/>
</dbReference>
<evidence type="ECO:0000313" key="8">
    <source>
        <dbReference type="EMBL" id="MCD8739178.1"/>
    </source>
</evidence>
<proteinExistence type="predicted"/>
<dbReference type="InterPro" id="IPR003439">
    <property type="entry name" value="ABC_transporter-like_ATP-bd"/>
</dbReference>
<evidence type="ECO:0000256" key="3">
    <source>
        <dbReference type="ARBA" id="ARBA00022475"/>
    </source>
</evidence>
<evidence type="ECO:0000256" key="2">
    <source>
        <dbReference type="ARBA" id="ARBA00022448"/>
    </source>
</evidence>
<evidence type="ECO:0000313" key="9">
    <source>
        <dbReference type="Proteomes" id="UP001199919"/>
    </source>
</evidence>
<gene>
    <name evidence="8" type="ORF">LT679_01075</name>
</gene>
<comment type="subcellular location">
    <subcellularLocation>
        <location evidence="1">Cell membrane</location>
        <topology evidence="1">Peripheral membrane protein</topology>
    </subcellularLocation>
</comment>
<evidence type="ECO:0000256" key="6">
    <source>
        <dbReference type="ARBA" id="ARBA00023136"/>
    </source>
</evidence>
<accession>A0ABS8U0Y4</accession>
<sequence>MIALNSVHKIFNKGKASAVTAINNLSLNINSGEFVIIIGANGSGKTTLLNLVAGSIYADEGTIQIGGNDVTRMADHQRSKWVARVFQNPLSGTAPDLSIIDNFRLAAIRTKHKRFSVGVNADFREKVKEHITTLGMGLENKLEQPMGTLSGGQRQALTLLMSVMDSCKVLLLDEPTAALDPRSAEVVMRTADKLIHDFNLTAILITHNLKDAFQYGTRLIQMNEGNTLRDISAEDKKALTQNDIFNWFS</sequence>
<dbReference type="PROSITE" id="PS00211">
    <property type="entry name" value="ABC_TRANSPORTER_1"/>
    <property type="match status" value="1"/>
</dbReference>
<dbReference type="PANTHER" id="PTHR42788:SF7">
    <property type="entry name" value="NITRATE ABC TRANSPORTER ATP-BINDING PROTEIN"/>
    <property type="match status" value="1"/>
</dbReference>
<dbReference type="EMBL" id="JAJPWV010000001">
    <property type="protein sequence ID" value="MCD8739178.1"/>
    <property type="molecule type" value="Genomic_DNA"/>
</dbReference>
<protein>
    <submittedName>
        <fullName evidence="8">ATP-binding cassette domain-containing protein</fullName>
    </submittedName>
</protein>
<dbReference type="Pfam" id="PF00005">
    <property type="entry name" value="ABC_tran"/>
    <property type="match status" value="1"/>
</dbReference>
<dbReference type="PANTHER" id="PTHR42788">
    <property type="entry name" value="TAURINE IMPORT ATP-BINDING PROTEIN-RELATED"/>
    <property type="match status" value="1"/>
</dbReference>